<evidence type="ECO:0008006" key="3">
    <source>
        <dbReference type="Google" id="ProtNLM"/>
    </source>
</evidence>
<organism evidence="1 2">
    <name type="scientific">Clostridium botulinum</name>
    <dbReference type="NCBI Taxonomy" id="1491"/>
    <lineage>
        <taxon>Bacteria</taxon>
        <taxon>Bacillati</taxon>
        <taxon>Bacillota</taxon>
        <taxon>Clostridia</taxon>
        <taxon>Eubacteriales</taxon>
        <taxon>Clostridiaceae</taxon>
        <taxon>Clostridium</taxon>
    </lineage>
</organism>
<evidence type="ECO:0000313" key="2">
    <source>
        <dbReference type="Proteomes" id="UP000472355"/>
    </source>
</evidence>
<accession>A0A6M0SMM4</accession>
<gene>
    <name evidence="1" type="ORF">EXM65_08045</name>
</gene>
<dbReference type="AlphaFoldDB" id="A0A6M0SMM4"/>
<dbReference type="Proteomes" id="UP000472355">
    <property type="component" value="Unassembled WGS sequence"/>
</dbReference>
<dbReference type="EMBL" id="SGKU01000018">
    <property type="protein sequence ID" value="NFA42531.1"/>
    <property type="molecule type" value="Genomic_DNA"/>
</dbReference>
<evidence type="ECO:0000313" key="1">
    <source>
        <dbReference type="EMBL" id="NFA42531.1"/>
    </source>
</evidence>
<proteinExistence type="predicted"/>
<reference evidence="1 2" key="1">
    <citation type="submission" date="2019-02" db="EMBL/GenBank/DDBJ databases">
        <title>Genome sequencing of Clostridium botulinum clinical isolates.</title>
        <authorList>
            <person name="Brunt J."/>
            <person name="Van Vliet A.H.M."/>
            <person name="Stringer S.C."/>
            <person name="Grant K.A."/>
            <person name="Carter A.C."/>
            <person name="Peck M.W."/>
        </authorList>
    </citation>
    <scope>NUCLEOTIDE SEQUENCE [LARGE SCALE GENOMIC DNA]</scope>
    <source>
        <strain evidence="1 2">H113700579</strain>
    </source>
</reference>
<protein>
    <recommendedName>
        <fullName evidence="3">DUF4261 domain-containing protein</fullName>
    </recommendedName>
</protein>
<name>A0A6M0SMM4_CLOBO</name>
<sequence>MELFKLGKKKEGYKCVQYGMFNNIEFNPESFIDIFEKDWGIKLKAEIKSDDMITHVNFDIDKIQFVCSFMKAIYPDDSPIEAAKRNPFWRDAEECVKNHKAFMIVGILKNECLNQIKTCSRFTQVCCSLMGMSNGICMYNADSGLIIEKNSYRNYINIMKIAIEHNDYYLPYENWININYVREKDGKIGAFTTGLNIFNKLEIELVHVEYEVEVMQKIINMILFGLIMDNKTLESGQLIKLDEDIEIITKKANGYYLNDRETIRIFY</sequence>
<comment type="caution">
    <text evidence="1">The sequence shown here is derived from an EMBL/GenBank/DDBJ whole genome shotgun (WGS) entry which is preliminary data.</text>
</comment>